<gene>
    <name evidence="7" type="ORF">LQ318_03470</name>
</gene>
<reference evidence="7 8" key="1">
    <citation type="submission" date="2021-11" db="EMBL/GenBank/DDBJ databases">
        <title>Aliifidinibius sp. nov., a new bacterium isolated from saline soil.</title>
        <authorList>
            <person name="Galisteo C."/>
            <person name="De La Haba R."/>
            <person name="Sanchez-Porro C."/>
            <person name="Ventosa A."/>
        </authorList>
    </citation>
    <scope>NUCLEOTIDE SEQUENCE [LARGE SCALE GENOMIC DNA]</scope>
    <source>
        <strain evidence="7 8">KACC 190600</strain>
    </source>
</reference>
<dbReference type="InterPro" id="IPR011123">
    <property type="entry name" value="Y_Y_Y"/>
</dbReference>
<dbReference type="CDD" id="cd00146">
    <property type="entry name" value="PKD"/>
    <property type="match status" value="1"/>
</dbReference>
<dbReference type="RefSeq" id="WP_265787555.1">
    <property type="nucleotide sequence ID" value="NZ_BAABRS010000001.1"/>
</dbReference>
<evidence type="ECO:0000259" key="6">
    <source>
        <dbReference type="PROSITE" id="PS50109"/>
    </source>
</evidence>
<name>A0ABT3PVR6_9BACT</name>
<dbReference type="SUPFAM" id="SSF55874">
    <property type="entry name" value="ATPase domain of HSP90 chaperone/DNA topoisomerase II/histidine kinase"/>
    <property type="match status" value="1"/>
</dbReference>
<dbReference type="InterPro" id="IPR005467">
    <property type="entry name" value="His_kinase_dom"/>
</dbReference>
<dbReference type="InterPro" id="IPR004358">
    <property type="entry name" value="Sig_transdc_His_kin-like_C"/>
</dbReference>
<dbReference type="Gene3D" id="2.130.10.10">
    <property type="entry name" value="YVTN repeat-like/Quinoprotein amine dehydrogenase"/>
    <property type="match status" value="2"/>
</dbReference>
<dbReference type="PANTHER" id="PTHR43547:SF2">
    <property type="entry name" value="HYBRID SIGNAL TRANSDUCTION HISTIDINE KINASE C"/>
    <property type="match status" value="1"/>
</dbReference>
<evidence type="ECO:0000313" key="8">
    <source>
        <dbReference type="Proteomes" id="UP001207337"/>
    </source>
</evidence>
<sequence>MVIYVPALGQSQDAKPELNFNHIQQELLSNTVTDIYQDKFGYMWIGTYSGLHRYDGIQFHEYIHKKDDSTSLGDNIVQDVYEDQNNVFWVRTRSSISRYNRTKNNFTTFYVPANPNIYINNTAIEEDENGRLWVLGGAEGLYYFDPDQQKFIPKGSFKGMDLSSLKVGESSILWLTTSNNGLIKFNTEEATIEQTFLHDPTDPQSLGSNYLNIVQFDSKGNLWVGTNNAGADRMVVENGDTSFVHYRHVPGDPHSLGNNDIFYMKQDRRDQFWITNENGGLHLYNPEADEFYRYEHDPRDVNSLSSNSIYCFFEDSAGRYWVGTGINGLNIADPYASKFKHYTTSAGKENWLSNGIIRDFYETEDGNIWIATDGGGLNYFNRTEQTFEVYRHDPYDPNSLPSDAVIEVDQDPSGRIWVGTWGGGLNILVDRQEKRFVSFQEMIGNHQYPIQNVFDVHFDSQNDYIWIASNAEGLYRYNTETEELQLFEANSEQANAISSNAILNIFEDSRGNLWFATENGLNYLSADAKNEGLFKRYIQQENDSTSIPDDLIRQVYEDSSNNIWIATKSGLSKYIEDEDHFMTYDQSDGLPSNEIRSIVESDNQELWIGTIKGLSNFDPKKKTFENYDRNDGLQANEFSRYAALKLSTGELLFGGINGFNLFDPDNIYMNPNIPPVYLSDFKLYNESVNVNDPDSPLDRHISMTDSLTLSYRDNVFSFEFVALNYTKPDQNEYAYMMESFEEKWNYVDNQRNATYTNLDPGDYTFRVKAANNDGVWNEEGVALALTITPPFWQTTWFYVLSALFIIGIVYAGYQKRVRGIKAYSKRLEKEVKERTSELNKKNEDLKSALKQLEEAKDELVENAHKAGMADLASGILHNVGNILNSVNTSASLIKDTMKRSNIEGVIQANSILREHIDDIEEFIAHNPKGIKLMRYYLKLEEPLKKDRKKVLNQIERLTDKIKLINDVIAAQQSYAGASMNAYKTSLSEMIDDALALQAGSIERHGLNVKKEMQEVDSIVIQRSKLIHVLVNIFKNAKEAMEDNPPEKKDILIKSWQDEDWVYLSITDNGSGIKQENLNRIFTQEFTTKQEGHGFGLHSSANYIAEMGGKITVDSKGEGKGAAFTLMFPREQKGKKRI</sequence>
<dbReference type="InterPro" id="IPR013783">
    <property type="entry name" value="Ig-like_fold"/>
</dbReference>
<keyword evidence="7" id="KW-0547">Nucleotide-binding</keyword>
<feature type="domain" description="Histidine kinase" evidence="6">
    <location>
        <begin position="962"/>
        <end position="1131"/>
    </location>
</feature>
<dbReference type="Proteomes" id="UP001207337">
    <property type="component" value="Unassembled WGS sequence"/>
</dbReference>
<keyword evidence="3" id="KW-0597">Phosphoprotein</keyword>
<dbReference type="Gene3D" id="2.60.40.10">
    <property type="entry name" value="Immunoglobulins"/>
    <property type="match status" value="1"/>
</dbReference>
<comment type="caution">
    <text evidence="7">The sequence shown here is derived from an EMBL/GenBank/DDBJ whole genome shotgun (WGS) entry which is preliminary data.</text>
</comment>
<keyword evidence="4" id="KW-0175">Coiled coil</keyword>
<keyword evidence="8" id="KW-1185">Reference proteome</keyword>
<keyword evidence="5" id="KW-0812">Transmembrane</keyword>
<dbReference type="InterPro" id="IPR011110">
    <property type="entry name" value="Reg_prop"/>
</dbReference>
<dbReference type="PROSITE" id="PS50109">
    <property type="entry name" value="HIS_KIN"/>
    <property type="match status" value="1"/>
</dbReference>
<dbReference type="Pfam" id="PF02518">
    <property type="entry name" value="HATPase_c"/>
    <property type="match status" value="1"/>
</dbReference>
<evidence type="ECO:0000313" key="7">
    <source>
        <dbReference type="EMBL" id="MCW9711954.1"/>
    </source>
</evidence>
<dbReference type="SUPFAM" id="SSF63829">
    <property type="entry name" value="Calcium-dependent phosphotriesterase"/>
    <property type="match status" value="3"/>
</dbReference>
<proteinExistence type="predicted"/>
<dbReference type="SMART" id="SM00387">
    <property type="entry name" value="HATPase_c"/>
    <property type="match status" value="1"/>
</dbReference>
<evidence type="ECO:0000256" key="1">
    <source>
        <dbReference type="ARBA" id="ARBA00000085"/>
    </source>
</evidence>
<dbReference type="PRINTS" id="PR00344">
    <property type="entry name" value="BCTRLSENSOR"/>
</dbReference>
<evidence type="ECO:0000256" key="3">
    <source>
        <dbReference type="ARBA" id="ARBA00022553"/>
    </source>
</evidence>
<dbReference type="InterPro" id="IPR003594">
    <property type="entry name" value="HATPase_dom"/>
</dbReference>
<dbReference type="Gene3D" id="3.30.565.10">
    <property type="entry name" value="Histidine kinase-like ATPase, C-terminal domain"/>
    <property type="match status" value="1"/>
</dbReference>
<keyword evidence="5" id="KW-0472">Membrane</keyword>
<protein>
    <recommendedName>
        <fullName evidence="2">histidine kinase</fullName>
        <ecNumber evidence="2">2.7.13.3</ecNumber>
    </recommendedName>
</protein>
<evidence type="ECO:0000256" key="2">
    <source>
        <dbReference type="ARBA" id="ARBA00012438"/>
    </source>
</evidence>
<evidence type="ECO:0000256" key="5">
    <source>
        <dbReference type="SAM" id="Phobius"/>
    </source>
</evidence>
<dbReference type="Pfam" id="PF07494">
    <property type="entry name" value="Reg_prop"/>
    <property type="match status" value="7"/>
</dbReference>
<comment type="catalytic activity">
    <reaction evidence="1">
        <text>ATP + protein L-histidine = ADP + protein N-phospho-L-histidine.</text>
        <dbReference type="EC" id="2.7.13.3"/>
    </reaction>
</comment>
<dbReference type="Pfam" id="PF07495">
    <property type="entry name" value="Y_Y_Y"/>
    <property type="match status" value="1"/>
</dbReference>
<dbReference type="InterPro" id="IPR036890">
    <property type="entry name" value="HATPase_C_sf"/>
</dbReference>
<dbReference type="EC" id="2.7.13.3" evidence="2"/>
<keyword evidence="5" id="KW-1133">Transmembrane helix</keyword>
<dbReference type="PANTHER" id="PTHR43547">
    <property type="entry name" value="TWO-COMPONENT HISTIDINE KINASE"/>
    <property type="match status" value="1"/>
</dbReference>
<evidence type="ECO:0000256" key="4">
    <source>
        <dbReference type="SAM" id="Coils"/>
    </source>
</evidence>
<dbReference type="Gene3D" id="1.10.287.130">
    <property type="match status" value="1"/>
</dbReference>
<accession>A0ABT3PVR6</accession>
<feature type="transmembrane region" description="Helical" evidence="5">
    <location>
        <begin position="795"/>
        <end position="813"/>
    </location>
</feature>
<feature type="coiled-coil region" evidence="4">
    <location>
        <begin position="824"/>
        <end position="869"/>
    </location>
</feature>
<dbReference type="GO" id="GO:0005524">
    <property type="term" value="F:ATP binding"/>
    <property type="evidence" value="ECO:0007669"/>
    <property type="project" value="UniProtKB-KW"/>
</dbReference>
<organism evidence="7 8">
    <name type="scientific">Fodinibius salicampi</name>
    <dbReference type="NCBI Taxonomy" id="1920655"/>
    <lineage>
        <taxon>Bacteria</taxon>
        <taxon>Pseudomonadati</taxon>
        <taxon>Balneolota</taxon>
        <taxon>Balneolia</taxon>
        <taxon>Balneolales</taxon>
        <taxon>Balneolaceae</taxon>
        <taxon>Fodinibius</taxon>
    </lineage>
</organism>
<dbReference type="InterPro" id="IPR015943">
    <property type="entry name" value="WD40/YVTN_repeat-like_dom_sf"/>
</dbReference>
<keyword evidence="7" id="KW-0067">ATP-binding</keyword>
<dbReference type="EMBL" id="JAJNDC010000001">
    <property type="protein sequence ID" value="MCW9711954.1"/>
    <property type="molecule type" value="Genomic_DNA"/>
</dbReference>